<dbReference type="InterPro" id="IPR006935">
    <property type="entry name" value="Helicase/UvrB_N"/>
</dbReference>
<evidence type="ECO:0000256" key="5">
    <source>
        <dbReference type="ARBA" id="ARBA00022763"/>
    </source>
</evidence>
<dbReference type="InterPro" id="IPR027417">
    <property type="entry name" value="P-loop_NTPase"/>
</dbReference>
<dbReference type="InterPro" id="IPR010614">
    <property type="entry name" value="RAD3-like_helicase_DEAD"/>
</dbReference>
<keyword evidence="7 17" id="KW-0347">Helicase</keyword>
<dbReference type="GO" id="GO:0046872">
    <property type="term" value="F:metal ion binding"/>
    <property type="evidence" value="ECO:0007669"/>
    <property type="project" value="UniProtKB-UniRule"/>
</dbReference>
<evidence type="ECO:0000256" key="4">
    <source>
        <dbReference type="ARBA" id="ARBA00022741"/>
    </source>
</evidence>
<dbReference type="PROSITE" id="PS51193">
    <property type="entry name" value="HELICASE_ATP_BIND_2"/>
    <property type="match status" value="1"/>
</dbReference>
<feature type="binding site" evidence="17">
    <location>
        <position position="180"/>
    </location>
    <ligand>
        <name>[4Fe-4S] cluster</name>
        <dbReference type="ChEBI" id="CHEBI:49883"/>
    </ligand>
</feature>
<dbReference type="Pfam" id="PF04851">
    <property type="entry name" value="ResIII"/>
    <property type="match status" value="1"/>
</dbReference>
<dbReference type="EC" id="5.6.2.-" evidence="17"/>
<proteinExistence type="inferred from homology"/>
<evidence type="ECO:0000256" key="8">
    <source>
        <dbReference type="ARBA" id="ARBA00022840"/>
    </source>
</evidence>
<feature type="binding site" evidence="17">
    <location>
        <position position="161"/>
    </location>
    <ligand>
        <name>[4Fe-4S] cluster</name>
        <dbReference type="ChEBI" id="CHEBI:49883"/>
    </ligand>
</feature>
<dbReference type="InterPro" id="IPR006555">
    <property type="entry name" value="ATP-dep_Helicase_C"/>
</dbReference>
<keyword evidence="2 17" id="KW-0004">4Fe-4S</keyword>
<keyword evidence="10 17" id="KW-0411">Iron-sulfur</keyword>
<keyword evidence="3 17" id="KW-0479">Metal-binding</keyword>
<organism evidence="19 20">
    <name type="scientific">Clunio marinus</name>
    <dbReference type="NCBI Taxonomy" id="568069"/>
    <lineage>
        <taxon>Eukaryota</taxon>
        <taxon>Metazoa</taxon>
        <taxon>Ecdysozoa</taxon>
        <taxon>Arthropoda</taxon>
        <taxon>Hexapoda</taxon>
        <taxon>Insecta</taxon>
        <taxon>Pterygota</taxon>
        <taxon>Neoptera</taxon>
        <taxon>Endopterygota</taxon>
        <taxon>Diptera</taxon>
        <taxon>Nematocera</taxon>
        <taxon>Chironomoidea</taxon>
        <taxon>Chironomidae</taxon>
        <taxon>Clunio</taxon>
    </lineage>
</organism>
<evidence type="ECO:0000256" key="17">
    <source>
        <dbReference type="HAMAP-Rule" id="MF_03065"/>
    </source>
</evidence>
<keyword evidence="5 17" id="KW-0227">DNA damage</keyword>
<evidence type="ECO:0000256" key="1">
    <source>
        <dbReference type="ARBA" id="ARBA00004123"/>
    </source>
</evidence>
<evidence type="ECO:0000256" key="10">
    <source>
        <dbReference type="ARBA" id="ARBA00023014"/>
    </source>
</evidence>
<dbReference type="Gene3D" id="3.40.50.300">
    <property type="entry name" value="P-loop containing nucleotide triphosphate hydrolases"/>
    <property type="match status" value="2"/>
</dbReference>
<keyword evidence="9 17" id="KW-0408">Iron</keyword>
<dbReference type="Proteomes" id="UP000183832">
    <property type="component" value="Unassembled WGS sequence"/>
</dbReference>
<dbReference type="Pfam" id="PF23116">
    <property type="entry name" value="HHD_RTEL1"/>
    <property type="match status" value="1"/>
</dbReference>
<evidence type="ECO:0000259" key="18">
    <source>
        <dbReference type="PROSITE" id="PS51193"/>
    </source>
</evidence>
<evidence type="ECO:0000256" key="9">
    <source>
        <dbReference type="ARBA" id="ARBA00023004"/>
    </source>
</evidence>
<dbReference type="EMBL" id="CVRI01000061">
    <property type="protein sequence ID" value="CRL04116.1"/>
    <property type="molecule type" value="Genomic_DNA"/>
</dbReference>
<dbReference type="HAMAP" id="MF_03065">
    <property type="entry name" value="RTEL1"/>
    <property type="match status" value="1"/>
</dbReference>
<dbReference type="NCBIfam" id="TIGR00604">
    <property type="entry name" value="rad3"/>
    <property type="match status" value="1"/>
</dbReference>
<dbReference type="InterPro" id="IPR057498">
    <property type="entry name" value="Rtel1_ARCH"/>
</dbReference>
<dbReference type="InterPro" id="IPR006554">
    <property type="entry name" value="Helicase-like_DEXD_c2"/>
</dbReference>
<dbReference type="GO" id="GO:0003678">
    <property type="term" value="F:DNA helicase activity"/>
    <property type="evidence" value="ECO:0007669"/>
    <property type="project" value="UniProtKB-UniRule"/>
</dbReference>
<dbReference type="GO" id="GO:0045910">
    <property type="term" value="P:negative regulation of DNA recombination"/>
    <property type="evidence" value="ECO:0007669"/>
    <property type="project" value="TreeGrafter"/>
</dbReference>
<dbReference type="InterPro" id="IPR030845">
    <property type="entry name" value="RTEL1"/>
</dbReference>
<dbReference type="PANTHER" id="PTHR11472:SF34">
    <property type="entry name" value="REGULATOR OF TELOMERE ELONGATION HELICASE 1"/>
    <property type="match status" value="1"/>
</dbReference>
<evidence type="ECO:0000256" key="2">
    <source>
        <dbReference type="ARBA" id="ARBA00022485"/>
    </source>
</evidence>
<dbReference type="InterPro" id="IPR002464">
    <property type="entry name" value="DNA/RNA_helicase_DEAH_CS"/>
</dbReference>
<name>A0A1J1IX31_9DIPT</name>
<dbReference type="GO" id="GO:0005524">
    <property type="term" value="F:ATP binding"/>
    <property type="evidence" value="ECO:0007669"/>
    <property type="project" value="UniProtKB-UniRule"/>
</dbReference>
<feature type="binding site" evidence="17">
    <location>
        <position position="225"/>
    </location>
    <ligand>
        <name>[4Fe-4S] cluster</name>
        <dbReference type="ChEBI" id="CHEBI:49883"/>
    </ligand>
</feature>
<comment type="similarity">
    <text evidence="17">Belongs to the helicase family. RAD3/XPD subfamily.</text>
</comment>
<evidence type="ECO:0000256" key="12">
    <source>
        <dbReference type="ARBA" id="ARBA00023204"/>
    </source>
</evidence>
<dbReference type="InterPro" id="IPR045028">
    <property type="entry name" value="DinG/Rad3-like"/>
</dbReference>
<dbReference type="GO" id="GO:0051539">
    <property type="term" value="F:4 iron, 4 sulfur cluster binding"/>
    <property type="evidence" value="ECO:0007669"/>
    <property type="project" value="UniProtKB-UniRule"/>
</dbReference>
<evidence type="ECO:0000256" key="13">
    <source>
        <dbReference type="ARBA" id="ARBA00023235"/>
    </source>
</evidence>
<comment type="function">
    <text evidence="17">A probable ATP-dependent DNA helicase implicated in DNA repair and the maintenance of genomic stability. Acts as an anti-recombinase to counteract toxic recombination and limit crossover during meiosis. Regulates meiotic recombination and crossover homeostasis by physically dissociating strand invasion events and thereby promotes noncrossover repair by meiotic synthesis dependent strand annealing (SDSA) as well as disassembly of D loop recombination intermediates.</text>
</comment>
<dbReference type="GO" id="GO:0090657">
    <property type="term" value="P:telomeric loop disassembly"/>
    <property type="evidence" value="ECO:0007669"/>
    <property type="project" value="TreeGrafter"/>
</dbReference>
<evidence type="ECO:0000256" key="6">
    <source>
        <dbReference type="ARBA" id="ARBA00022801"/>
    </source>
</evidence>
<dbReference type="InterPro" id="IPR013020">
    <property type="entry name" value="Rad3/Chl1-like"/>
</dbReference>
<keyword evidence="14 17" id="KW-0539">Nucleus</keyword>
<dbReference type="PANTHER" id="PTHR11472">
    <property type="entry name" value="DNA REPAIR DEAD HELICASE RAD3/XP-D SUBFAMILY MEMBER"/>
    <property type="match status" value="1"/>
</dbReference>
<dbReference type="GO" id="GO:0006310">
    <property type="term" value="P:DNA recombination"/>
    <property type="evidence" value="ECO:0007669"/>
    <property type="project" value="InterPro"/>
</dbReference>
<evidence type="ECO:0000256" key="16">
    <source>
        <dbReference type="ARBA" id="ARBA00073810"/>
    </source>
</evidence>
<dbReference type="CDD" id="cd18788">
    <property type="entry name" value="SF2_C_XPD"/>
    <property type="match status" value="1"/>
</dbReference>
<feature type="domain" description="Helicase ATP-binding" evidence="18">
    <location>
        <begin position="6"/>
        <end position="325"/>
    </location>
</feature>
<dbReference type="SMART" id="SM00488">
    <property type="entry name" value="DEXDc2"/>
    <property type="match status" value="1"/>
</dbReference>
<evidence type="ECO:0000313" key="20">
    <source>
        <dbReference type="Proteomes" id="UP000183832"/>
    </source>
</evidence>
<dbReference type="GO" id="GO:0005634">
    <property type="term" value="C:nucleus"/>
    <property type="evidence" value="ECO:0007669"/>
    <property type="project" value="UniProtKB-SubCell"/>
</dbReference>
<comment type="catalytic activity">
    <reaction evidence="15 17">
        <text>ATP + H2O = ADP + phosphate + H(+)</text>
        <dbReference type="Rhea" id="RHEA:13065"/>
        <dbReference type="ChEBI" id="CHEBI:15377"/>
        <dbReference type="ChEBI" id="CHEBI:15378"/>
        <dbReference type="ChEBI" id="CHEBI:30616"/>
        <dbReference type="ChEBI" id="CHEBI:43474"/>
        <dbReference type="ChEBI" id="CHEBI:456216"/>
    </reaction>
</comment>
<evidence type="ECO:0000256" key="7">
    <source>
        <dbReference type="ARBA" id="ARBA00022806"/>
    </source>
</evidence>
<dbReference type="GO" id="GO:0006281">
    <property type="term" value="P:DNA repair"/>
    <property type="evidence" value="ECO:0007669"/>
    <property type="project" value="UniProtKB-UniRule"/>
</dbReference>
<dbReference type="Pfam" id="PF23109">
    <property type="entry name" value="ARCH_RTEL1"/>
    <property type="match status" value="1"/>
</dbReference>
<evidence type="ECO:0000256" key="3">
    <source>
        <dbReference type="ARBA" id="ARBA00022723"/>
    </source>
</evidence>
<keyword evidence="13 17" id="KW-0413">Isomerase</keyword>
<dbReference type="GO" id="GO:0006260">
    <property type="term" value="P:DNA replication"/>
    <property type="evidence" value="ECO:0007669"/>
    <property type="project" value="InterPro"/>
</dbReference>
<accession>A0A1J1IX31</accession>
<keyword evidence="11 17" id="KW-0238">DNA-binding</keyword>
<keyword evidence="6 17" id="KW-0378">Hydrolase</keyword>
<dbReference type="GO" id="GO:0070182">
    <property type="term" value="F:DNA polymerase binding"/>
    <property type="evidence" value="ECO:0007669"/>
    <property type="project" value="TreeGrafter"/>
</dbReference>
<dbReference type="Pfam" id="PF13307">
    <property type="entry name" value="Helicase_C_2"/>
    <property type="match status" value="1"/>
</dbReference>
<dbReference type="FunFam" id="3.40.50.300:FF:000431">
    <property type="entry name" value="Regulator of telomere elongation helicase 1"/>
    <property type="match status" value="1"/>
</dbReference>
<evidence type="ECO:0000313" key="19">
    <source>
        <dbReference type="EMBL" id="CRL04116.1"/>
    </source>
</evidence>
<dbReference type="GO" id="GO:0003677">
    <property type="term" value="F:DNA binding"/>
    <property type="evidence" value="ECO:0007669"/>
    <property type="project" value="UniProtKB-UniRule"/>
</dbReference>
<dbReference type="AlphaFoldDB" id="A0A1J1IX31"/>
<keyword evidence="8 17" id="KW-0067">ATP-binding</keyword>
<reference evidence="19 20" key="1">
    <citation type="submission" date="2015-04" db="EMBL/GenBank/DDBJ databases">
        <authorList>
            <person name="Syromyatnikov M.Y."/>
            <person name="Popov V.N."/>
        </authorList>
    </citation>
    <scope>NUCLEOTIDE SEQUENCE [LARGE SCALE GENOMIC DNA]</scope>
</reference>
<dbReference type="GO" id="GO:0010569">
    <property type="term" value="P:regulation of double-strand break repair via homologous recombination"/>
    <property type="evidence" value="ECO:0007669"/>
    <property type="project" value="UniProtKB-UniRule"/>
</dbReference>
<dbReference type="OrthoDB" id="19182at2759"/>
<sequence length="1007" mass="114662">MLIDINGIQVNFPFEPYTLQRDYMTKVIEALDNQQNAVLESPTGTGKTLCLLTSTIAWMLKKRDDISGNYKQEYQKQVQAVTNKLDIPQQLPSNFGLPSDESDIWNALNSDQNKCNNWMSKTKIIYTSRTHSQLAQAMKELKMTEYNHVKGVALGSRDQLCINEDVLKEASTSAEKIHLCRAKVKAKQCVYHSRVEKTLESHEVKNEAIMDIEDLVKVGKGCKACPYYLSKQLSNDADIVFLPYNYVLDPKFLKNSKLTLEKSVVILDEAHNVEKVCQDAASAQIASSDIATCAEDLTAIMKQLQKNEDAGLSFMEDDEESHDFTVEDCAKLKEMVLALEQQIDEIPQVTTKGRTFPGGKIFEILINAQITQETFNSVLALIGSLLEFLTKAGAGKIFARKGYGLVKLEELLNTVYGSMTQDLKGWKETTEKGYRLHVELEEPKKKKNFANSSTSDGWLSTKTIQSTLNNNAKVLNYWCFNPGFGMSNLLNRNVHSIILTSGTLAPLKPLVSELALPVKCQLENPHIIKPNQILARIISQGPDGNILNANFQNRDNPKYIHSLGLTIKTIAQFTPNGLLVFFPSYTLMNKTQEVWNETRMWQAINDVKPIFTEPRKKEEFDECMAEYYNAVKVSKGAIFMAVLRGKVSEGLDFKDQNGRAVIIIGLPFAPYMDPRVVLKKEYLQINRNQVNQLQDPQSWYNMDATRAVNQAIGRVIRHKDDYGAIFLCDQRFNTYKNGLSRWVQEHLKQPQQKFSFGPIIKEIVKFFRNAGDSLPKPNETFKTDQWQLKTIKIEDQKSKEKLNNILKRQIKIENSNEMYGSGSNNSNQSSIDYEAMKSFIKKEEKPKNFFSGLSKDVSTIDFNNTGVVASSSQNLLKTSPQSVEENASKRRKFVIVPNNKTSLVGSVMINEPVTVRKEIYEQEVPVDRSDFLNSMKRAFLPAQYKLLLEKVSNYTDKKNFEEFWNDVMPIFKQHVDHICILRGLRRFLIPNHKILFDSQMSKHFIVV</sequence>
<dbReference type="SMART" id="SM00491">
    <property type="entry name" value="HELICc2"/>
    <property type="match status" value="1"/>
</dbReference>
<gene>
    <name evidence="19" type="ORF">CLUMA_CG017228</name>
</gene>
<evidence type="ECO:0000256" key="14">
    <source>
        <dbReference type="ARBA" id="ARBA00023242"/>
    </source>
</evidence>
<keyword evidence="4 17" id="KW-0547">Nucleotide-binding</keyword>
<evidence type="ECO:0000256" key="11">
    <source>
        <dbReference type="ARBA" id="ARBA00023125"/>
    </source>
</evidence>
<dbReference type="GO" id="GO:1904430">
    <property type="term" value="P:negative regulation of t-circle formation"/>
    <property type="evidence" value="ECO:0007669"/>
    <property type="project" value="TreeGrafter"/>
</dbReference>
<dbReference type="Pfam" id="PF06733">
    <property type="entry name" value="DEAD_2"/>
    <property type="match status" value="1"/>
</dbReference>
<keyword evidence="20" id="KW-1185">Reference proteome</keyword>
<dbReference type="STRING" id="568069.A0A1J1IX31"/>
<feature type="binding site" evidence="17">
    <location>
        <position position="189"/>
    </location>
    <ligand>
        <name>[4Fe-4S] cluster</name>
        <dbReference type="ChEBI" id="CHEBI:49883"/>
    </ligand>
</feature>
<comment type="subcellular location">
    <subcellularLocation>
        <location evidence="1 17">Nucleus</location>
    </subcellularLocation>
</comment>
<dbReference type="GO" id="GO:0016887">
    <property type="term" value="F:ATP hydrolysis activity"/>
    <property type="evidence" value="ECO:0007669"/>
    <property type="project" value="RHEA"/>
</dbReference>
<evidence type="ECO:0000256" key="15">
    <source>
        <dbReference type="ARBA" id="ARBA00049360"/>
    </source>
</evidence>
<dbReference type="InterPro" id="IPR014013">
    <property type="entry name" value="Helic_SF1/SF2_ATP-bd_DinG/Rad3"/>
</dbReference>
<keyword evidence="12 17" id="KW-0234">DNA repair</keyword>
<dbReference type="SUPFAM" id="SSF52540">
    <property type="entry name" value="P-loop containing nucleoside triphosphate hydrolases"/>
    <property type="match status" value="1"/>
</dbReference>
<dbReference type="PROSITE" id="PS00690">
    <property type="entry name" value="DEAH_ATP_HELICASE"/>
    <property type="match status" value="1"/>
</dbReference>
<protein>
    <recommendedName>
        <fullName evidence="16 17">Regulator of telomere elongation helicase 1 homolog</fullName>
        <ecNumber evidence="17">5.6.2.-</ecNumber>
    </recommendedName>
</protein>